<keyword evidence="4" id="KW-0393">Immunoglobulin domain</keyword>
<comment type="caution">
    <text evidence="7">The sequence shown here is derived from an EMBL/GenBank/DDBJ whole genome shotgun (WGS) entry which is preliminary data.</text>
</comment>
<dbReference type="Gene3D" id="2.60.40.10">
    <property type="entry name" value="Immunoglobulins"/>
    <property type="match status" value="2"/>
</dbReference>
<evidence type="ECO:0000313" key="7">
    <source>
        <dbReference type="EMBL" id="KAL1494445.1"/>
    </source>
</evidence>
<accession>A0ABD1EIB2</accession>
<feature type="domain" description="Ig-like" evidence="5">
    <location>
        <begin position="374"/>
        <end position="460"/>
    </location>
</feature>
<dbReference type="PROSITE" id="PS00018">
    <property type="entry name" value="EF_HAND_1"/>
    <property type="match status" value="2"/>
</dbReference>
<evidence type="ECO:0008006" key="9">
    <source>
        <dbReference type="Google" id="ProtNLM"/>
    </source>
</evidence>
<dbReference type="SUPFAM" id="SSF48726">
    <property type="entry name" value="Immunoglobulin"/>
    <property type="match status" value="2"/>
</dbReference>
<organism evidence="7 8">
    <name type="scientific">Hypothenemus hampei</name>
    <name type="common">Coffee berry borer</name>
    <dbReference type="NCBI Taxonomy" id="57062"/>
    <lineage>
        <taxon>Eukaryota</taxon>
        <taxon>Metazoa</taxon>
        <taxon>Ecdysozoa</taxon>
        <taxon>Arthropoda</taxon>
        <taxon>Hexapoda</taxon>
        <taxon>Insecta</taxon>
        <taxon>Pterygota</taxon>
        <taxon>Neoptera</taxon>
        <taxon>Endopterygota</taxon>
        <taxon>Coleoptera</taxon>
        <taxon>Polyphaga</taxon>
        <taxon>Cucujiformia</taxon>
        <taxon>Curculionidae</taxon>
        <taxon>Scolytinae</taxon>
        <taxon>Hypothenemus</taxon>
    </lineage>
</organism>
<evidence type="ECO:0000256" key="1">
    <source>
        <dbReference type="ARBA" id="ARBA00022729"/>
    </source>
</evidence>
<dbReference type="FunFam" id="2.60.40.10:FF:000032">
    <property type="entry name" value="palladin isoform X1"/>
    <property type="match status" value="1"/>
</dbReference>
<evidence type="ECO:0000259" key="6">
    <source>
        <dbReference type="PROSITE" id="PS51465"/>
    </source>
</evidence>
<dbReference type="Gene3D" id="1.10.238.10">
    <property type="entry name" value="EF-hand"/>
    <property type="match status" value="1"/>
</dbReference>
<evidence type="ECO:0000313" key="8">
    <source>
        <dbReference type="Proteomes" id="UP001566132"/>
    </source>
</evidence>
<name>A0ABD1EIB2_HYPHA</name>
<keyword evidence="1" id="KW-0732">Signal</keyword>
<proteinExistence type="predicted"/>
<dbReference type="SUPFAM" id="SSF50969">
    <property type="entry name" value="YVTN repeat-like/Quinoprotein amine dehydrogenase"/>
    <property type="match status" value="1"/>
</dbReference>
<dbReference type="PROSITE" id="PS51465">
    <property type="entry name" value="KAZAL_2"/>
    <property type="match status" value="1"/>
</dbReference>
<evidence type="ECO:0000256" key="2">
    <source>
        <dbReference type="ARBA" id="ARBA00022837"/>
    </source>
</evidence>
<keyword evidence="3" id="KW-1015">Disulfide bond</keyword>
<sequence>MVILKVPSRKTVFRPSIFPWKLSFRSQRHHREISTETPPETTTMLLEGDPCLWHYCPQGHLCKTQNNRAVCVCNRRCVPRHPICGSDGEIYPSHCHMHSIGCFKKEKMIQMSMHFCLRRKKEKAKQAIATKDDQSSGTNSSGVAHNVESVVVLPTDFGIVNEIEDHFYGRDDCSLQEYEVMKDNLILYNHDTLMDENAEQDRDRLLPMIFVRYDKNGNQLLERSELQQCSDEDEELVGIIHLTNGCALTSLIDFDDEDKDDKLTMAEFLVAMSKLYSVSVVSLDKALEINLVSACLGDNVELHCAVTGSPIPPVIWKRHGQDLSALNQEDVKVYPDGSLYLTKVQLHHAGNYTCSAQRNPHVVQTHVLSVHSLPEVRVMPKIQSKRPGEDAEMYCHVSGEPFPQVEWLKNDEILRIEENSGKYQFIGNGTSLKVTKIKYADTGAYMCQATNIGGVTIDISSLVVQDQPIPQPTIDEEQRFFAFHDWGISVYDPATCRLHHMIQGTDIIPGTQDYVCGDQGTPCSWGRAVSMSNRYIYASQPLLDRILVVSTVQMAVVDVVGTDKVPVELSKVLHLDQLWLLSWREGNDTGAKTIQVIRDAAQKKTHHTVHPEPIEGRFEFDVVKELFLPSSSQEISNYSFKYGYVTHTNQRGLYKLNLESLTYTRSVDLTTYNCAPEEIQFSSLYGFVILQCKEPVTGKPTGQLVLDYLTDAVISKAPTLVGRPYISPDSRKLITFDRTSSGATLIVQEITAHGLEFLFDVKTTLNISDITFYPSQTTHSYDLYASGQNKEDLLFVNLNTGKVEIITGVGVASTTSKWGNPARPITTAGRFGAFLATPSNHALFVINGQSRTVNCEISAVAKPSQIVWITQKYH</sequence>
<dbReference type="InterPro" id="IPR003598">
    <property type="entry name" value="Ig_sub2"/>
</dbReference>
<evidence type="ECO:0000259" key="5">
    <source>
        <dbReference type="PROSITE" id="PS50835"/>
    </source>
</evidence>
<dbReference type="Pfam" id="PF07679">
    <property type="entry name" value="I-set"/>
    <property type="match status" value="1"/>
</dbReference>
<dbReference type="InterPro" id="IPR013783">
    <property type="entry name" value="Ig-like_fold"/>
</dbReference>
<dbReference type="InterPro" id="IPR036058">
    <property type="entry name" value="Kazal_dom_sf"/>
</dbReference>
<dbReference type="Pfam" id="PF13927">
    <property type="entry name" value="Ig_3"/>
    <property type="match status" value="1"/>
</dbReference>
<keyword evidence="8" id="KW-1185">Reference proteome</keyword>
<evidence type="ECO:0000256" key="4">
    <source>
        <dbReference type="ARBA" id="ARBA00023319"/>
    </source>
</evidence>
<dbReference type="InterPro" id="IPR007110">
    <property type="entry name" value="Ig-like_dom"/>
</dbReference>
<feature type="domain" description="Ig-like" evidence="5">
    <location>
        <begin position="297"/>
        <end position="369"/>
    </location>
</feature>
<evidence type="ECO:0000256" key="3">
    <source>
        <dbReference type="ARBA" id="ARBA00023157"/>
    </source>
</evidence>
<dbReference type="Gene3D" id="3.30.60.30">
    <property type="match status" value="1"/>
</dbReference>
<dbReference type="InterPro" id="IPR057020">
    <property type="entry name" value="EF-hand_FSTL1"/>
</dbReference>
<dbReference type="InterPro" id="IPR011992">
    <property type="entry name" value="EF-hand-dom_pair"/>
</dbReference>
<dbReference type="PANTHER" id="PTHR45080">
    <property type="entry name" value="CONTACTIN 5"/>
    <property type="match status" value="1"/>
</dbReference>
<dbReference type="InterPro" id="IPR018247">
    <property type="entry name" value="EF_Hand_1_Ca_BS"/>
</dbReference>
<dbReference type="InterPro" id="IPR011044">
    <property type="entry name" value="Quino_amine_DH_bsu"/>
</dbReference>
<dbReference type="InterPro" id="IPR036179">
    <property type="entry name" value="Ig-like_dom_sf"/>
</dbReference>
<feature type="domain" description="Kazal-like" evidence="6">
    <location>
        <begin position="57"/>
        <end position="118"/>
    </location>
</feature>
<dbReference type="EMBL" id="JBDJPC010000007">
    <property type="protein sequence ID" value="KAL1494445.1"/>
    <property type="molecule type" value="Genomic_DNA"/>
</dbReference>
<dbReference type="InterPro" id="IPR002350">
    <property type="entry name" value="Kazal_dom"/>
</dbReference>
<dbReference type="InterPro" id="IPR013098">
    <property type="entry name" value="Ig_I-set"/>
</dbReference>
<dbReference type="PROSITE" id="PS50835">
    <property type="entry name" value="IG_LIKE"/>
    <property type="match status" value="2"/>
</dbReference>
<keyword evidence="2" id="KW-0106">Calcium</keyword>
<dbReference type="Proteomes" id="UP001566132">
    <property type="component" value="Unassembled WGS sequence"/>
</dbReference>
<dbReference type="SMART" id="SM00408">
    <property type="entry name" value="IGc2"/>
    <property type="match status" value="2"/>
</dbReference>
<dbReference type="Pfam" id="PF23564">
    <property type="entry name" value="EF-hand_FSTL1"/>
    <property type="match status" value="1"/>
</dbReference>
<dbReference type="CDD" id="cd00096">
    <property type="entry name" value="Ig"/>
    <property type="match status" value="1"/>
</dbReference>
<dbReference type="PANTHER" id="PTHR45080:SF8">
    <property type="entry name" value="IG-LIKE DOMAIN-CONTAINING PROTEIN"/>
    <property type="match status" value="1"/>
</dbReference>
<dbReference type="SUPFAM" id="SSF100895">
    <property type="entry name" value="Kazal-type serine protease inhibitors"/>
    <property type="match status" value="1"/>
</dbReference>
<dbReference type="AlphaFoldDB" id="A0ABD1EIB2"/>
<dbReference type="SUPFAM" id="SSF47473">
    <property type="entry name" value="EF-hand"/>
    <property type="match status" value="1"/>
</dbReference>
<gene>
    <name evidence="7" type="ORF">ABEB36_010043</name>
</gene>
<protein>
    <recommendedName>
        <fullName evidence="9">Follistatin-related protein 5</fullName>
    </recommendedName>
</protein>
<dbReference type="InterPro" id="IPR003599">
    <property type="entry name" value="Ig_sub"/>
</dbReference>
<dbReference type="InterPro" id="IPR050958">
    <property type="entry name" value="Cell_Adh-Cytoskel_Orgn"/>
</dbReference>
<reference evidence="7 8" key="1">
    <citation type="submission" date="2024-05" db="EMBL/GenBank/DDBJ databases">
        <title>Genetic variation in Jamaican populations of the coffee berry borer (Hypothenemus hampei).</title>
        <authorList>
            <person name="Errbii M."/>
            <person name="Myrie A."/>
        </authorList>
    </citation>
    <scope>NUCLEOTIDE SEQUENCE [LARGE SCALE GENOMIC DNA]</scope>
    <source>
        <strain evidence="7">JA-Hopewell-2020-01-JO</strain>
        <tissue evidence="7">Whole body</tissue>
    </source>
</reference>
<dbReference type="SMART" id="SM00409">
    <property type="entry name" value="IG"/>
    <property type="match status" value="2"/>
</dbReference>